<evidence type="ECO:0000313" key="2">
    <source>
        <dbReference type="EMBL" id="ELR16704.1"/>
    </source>
</evidence>
<proteinExistence type="predicted"/>
<reference evidence="2 3" key="1">
    <citation type="journal article" date="2013" name="Genome Biol.">
        <title>Genome of Acanthamoeba castellanii highlights extensive lateral gene transfer and early evolution of tyrosine kinase signaling.</title>
        <authorList>
            <person name="Clarke M."/>
            <person name="Lohan A.J."/>
            <person name="Liu B."/>
            <person name="Lagkouvardos I."/>
            <person name="Roy S."/>
            <person name="Zafar N."/>
            <person name="Bertelli C."/>
            <person name="Schilde C."/>
            <person name="Kianianmomeni A."/>
            <person name="Burglin T.R."/>
            <person name="Frech C."/>
            <person name="Turcotte B."/>
            <person name="Kopec K.O."/>
            <person name="Synnott J.M."/>
            <person name="Choo C."/>
            <person name="Paponov I."/>
            <person name="Finkler A."/>
            <person name="Soon Heng Tan C."/>
            <person name="Hutchins A.P."/>
            <person name="Weinmeier T."/>
            <person name="Rattei T."/>
            <person name="Chu J.S."/>
            <person name="Gimenez G."/>
            <person name="Irimia M."/>
            <person name="Rigden D.J."/>
            <person name="Fitzpatrick D.A."/>
            <person name="Lorenzo-Morales J."/>
            <person name="Bateman A."/>
            <person name="Chiu C.H."/>
            <person name="Tang P."/>
            <person name="Hegemann P."/>
            <person name="Fromm H."/>
            <person name="Raoult D."/>
            <person name="Greub G."/>
            <person name="Miranda-Saavedra D."/>
            <person name="Chen N."/>
            <person name="Nash P."/>
            <person name="Ginger M.L."/>
            <person name="Horn M."/>
            <person name="Schaap P."/>
            <person name="Caler L."/>
            <person name="Loftus B."/>
        </authorList>
    </citation>
    <scope>NUCLEOTIDE SEQUENCE [LARGE SCALE GENOMIC DNA]</scope>
    <source>
        <strain evidence="2 3">Neff</strain>
    </source>
</reference>
<organism evidence="2 3">
    <name type="scientific">Acanthamoeba castellanii (strain ATCC 30010 / Neff)</name>
    <dbReference type="NCBI Taxonomy" id="1257118"/>
    <lineage>
        <taxon>Eukaryota</taxon>
        <taxon>Amoebozoa</taxon>
        <taxon>Discosea</taxon>
        <taxon>Longamoebia</taxon>
        <taxon>Centramoebida</taxon>
        <taxon>Acanthamoebidae</taxon>
        <taxon>Acanthamoeba</taxon>
    </lineage>
</organism>
<feature type="compositionally biased region" description="Pro residues" evidence="1">
    <location>
        <begin position="51"/>
        <end position="64"/>
    </location>
</feature>
<dbReference type="VEuPathDB" id="AmoebaDB:ACA1_090020"/>
<keyword evidence="3" id="KW-1185">Reference proteome</keyword>
<dbReference type="GeneID" id="14917245"/>
<evidence type="ECO:0000256" key="1">
    <source>
        <dbReference type="SAM" id="MobiDB-lite"/>
    </source>
</evidence>
<sequence>MKLGELVVVPLMEDAKSLAAFILSSADLSQSVTSAATALDRFLSPALLGLPVPPTPDSAPPSSPPSDAGAMMVDMPRLDRRGSTEALPNGTTPGHHRAGLALTMEEEAALSGANGWGHVIQSLSSTPS</sequence>
<name>L8GU48_ACACF</name>
<dbReference type="EMBL" id="KB007985">
    <property type="protein sequence ID" value="ELR16704.1"/>
    <property type="molecule type" value="Genomic_DNA"/>
</dbReference>
<dbReference type="KEGG" id="acan:ACA1_090020"/>
<gene>
    <name evidence="2" type="ORF">ACA1_090020</name>
</gene>
<dbReference type="Proteomes" id="UP000011083">
    <property type="component" value="Unassembled WGS sequence"/>
</dbReference>
<feature type="region of interest" description="Disordered" evidence="1">
    <location>
        <begin position="50"/>
        <end position="98"/>
    </location>
</feature>
<accession>L8GU48</accession>
<evidence type="ECO:0000313" key="3">
    <source>
        <dbReference type="Proteomes" id="UP000011083"/>
    </source>
</evidence>
<dbReference type="RefSeq" id="XP_004338717.1">
    <property type="nucleotide sequence ID" value="XM_004338669.1"/>
</dbReference>
<protein>
    <submittedName>
        <fullName evidence="2">Uncharacterized protein</fullName>
    </submittedName>
</protein>
<dbReference type="AlphaFoldDB" id="L8GU48"/>